<reference evidence="2 3" key="1">
    <citation type="submission" date="2020-08" db="EMBL/GenBank/DDBJ databases">
        <title>Description of novel Flavobacterium F-408 isolate.</title>
        <authorList>
            <person name="Saticioglu I.B."/>
            <person name="Duman M."/>
            <person name="Altun S."/>
        </authorList>
    </citation>
    <scope>NUCLEOTIDE SEQUENCE [LARGE SCALE GENOMIC DNA]</scope>
    <source>
        <strain evidence="2 3">F-408</strain>
    </source>
</reference>
<feature type="signal peptide" evidence="1">
    <location>
        <begin position="1"/>
        <end position="18"/>
    </location>
</feature>
<keyword evidence="1" id="KW-0732">Signal</keyword>
<evidence type="ECO:0000313" key="2">
    <source>
        <dbReference type="EMBL" id="MBC5833666.1"/>
    </source>
</evidence>
<proteinExistence type="predicted"/>
<sequence>MINKLFALLLLHSVFVFSQDNFSNNEKLSFTISSTHLIDPWDGSSIRIGIEKPFDDFTVNLEFGKYVNTIENYNIKPNVKGFIFNPIIKFKGYTNENGVTDYLGIDYLYKNFSHDTYDSIKFNTTLVNKEYRISRKIHAISVKYFQRHDFNKHLFYDFYVGLGIRFTSSKSNLTVEEANSILNDEYHGATQIENEINKTGNFIRPNLYCGVKFGYRIF</sequence>
<feature type="chain" id="PRO_5046578873" description="DUF3575 domain-containing protein" evidence="1">
    <location>
        <begin position="19"/>
        <end position="218"/>
    </location>
</feature>
<name>A0ABR7IV62_9FLAO</name>
<accession>A0ABR7IV62</accession>
<dbReference type="EMBL" id="JACRUN010000001">
    <property type="protein sequence ID" value="MBC5833666.1"/>
    <property type="molecule type" value="Genomic_DNA"/>
</dbReference>
<comment type="caution">
    <text evidence="2">The sequence shown here is derived from an EMBL/GenBank/DDBJ whole genome shotgun (WGS) entry which is preliminary data.</text>
</comment>
<evidence type="ECO:0008006" key="4">
    <source>
        <dbReference type="Google" id="ProtNLM"/>
    </source>
</evidence>
<keyword evidence="3" id="KW-1185">Reference proteome</keyword>
<dbReference type="Proteomes" id="UP000605990">
    <property type="component" value="Unassembled WGS sequence"/>
</dbReference>
<gene>
    <name evidence="2" type="ORF">H8R27_02085</name>
</gene>
<protein>
    <recommendedName>
        <fullName evidence="4">DUF3575 domain-containing protein</fullName>
    </recommendedName>
</protein>
<evidence type="ECO:0000256" key="1">
    <source>
        <dbReference type="SAM" id="SignalP"/>
    </source>
</evidence>
<organism evidence="2 3">
    <name type="scientific">Flavobacterium bernardetii</name>
    <dbReference type="NCBI Taxonomy" id="2813823"/>
    <lineage>
        <taxon>Bacteria</taxon>
        <taxon>Pseudomonadati</taxon>
        <taxon>Bacteroidota</taxon>
        <taxon>Flavobacteriia</taxon>
        <taxon>Flavobacteriales</taxon>
        <taxon>Flavobacteriaceae</taxon>
        <taxon>Flavobacterium</taxon>
    </lineage>
</organism>
<dbReference type="RefSeq" id="WP_166124906.1">
    <property type="nucleotide sequence ID" value="NZ_JAANOQ010000001.1"/>
</dbReference>
<evidence type="ECO:0000313" key="3">
    <source>
        <dbReference type="Proteomes" id="UP000605990"/>
    </source>
</evidence>